<accession>U4LND1</accession>
<evidence type="ECO:0000313" key="2">
    <source>
        <dbReference type="Proteomes" id="UP000018144"/>
    </source>
</evidence>
<dbReference type="EMBL" id="HF936162">
    <property type="protein sequence ID" value="CCX33664.1"/>
    <property type="molecule type" value="Genomic_DNA"/>
</dbReference>
<dbReference type="PANTHER" id="PTHR40619:SF3">
    <property type="entry name" value="FUNGAL STAND N-TERMINAL GOODBYE DOMAIN-CONTAINING PROTEIN"/>
    <property type="match status" value="1"/>
</dbReference>
<keyword evidence="2" id="KW-1185">Reference proteome</keyword>
<reference evidence="1 2" key="1">
    <citation type="journal article" date="2013" name="PLoS Genet.">
        <title>The genome and development-dependent transcriptomes of Pyronema confluens: a window into fungal evolution.</title>
        <authorList>
            <person name="Traeger S."/>
            <person name="Altegoer F."/>
            <person name="Freitag M."/>
            <person name="Gabaldon T."/>
            <person name="Kempken F."/>
            <person name="Kumar A."/>
            <person name="Marcet-Houben M."/>
            <person name="Poggeler S."/>
            <person name="Stajich J.E."/>
            <person name="Nowrousian M."/>
        </authorList>
    </citation>
    <scope>NUCLEOTIDE SEQUENCE [LARGE SCALE GENOMIC DNA]</scope>
    <source>
        <strain evidence="2">CBS 100304</strain>
        <tissue evidence="1">Vegetative mycelium</tissue>
    </source>
</reference>
<gene>
    <name evidence="1" type="ORF">PCON_01602</name>
</gene>
<dbReference type="AlphaFoldDB" id="U4LND1"/>
<dbReference type="STRING" id="1076935.U4LND1"/>
<evidence type="ECO:0000313" key="1">
    <source>
        <dbReference type="EMBL" id="CCX33664.1"/>
    </source>
</evidence>
<dbReference type="PANTHER" id="PTHR40619">
    <property type="entry name" value="FUNGAL STAND N-TERMINAL GOODBYE DOMAIN-CONTAINING PROTEIN"/>
    <property type="match status" value="1"/>
</dbReference>
<proteinExistence type="predicted"/>
<organism evidence="1 2">
    <name type="scientific">Pyronema omphalodes (strain CBS 100304)</name>
    <name type="common">Pyronema confluens</name>
    <dbReference type="NCBI Taxonomy" id="1076935"/>
    <lineage>
        <taxon>Eukaryota</taxon>
        <taxon>Fungi</taxon>
        <taxon>Dikarya</taxon>
        <taxon>Ascomycota</taxon>
        <taxon>Pezizomycotina</taxon>
        <taxon>Pezizomycetes</taxon>
        <taxon>Pezizales</taxon>
        <taxon>Pyronemataceae</taxon>
        <taxon>Pyronema</taxon>
    </lineage>
</organism>
<dbReference type="OrthoDB" id="5419927at2759"/>
<protein>
    <submittedName>
        <fullName evidence="1">Uncharacterized protein</fullName>
    </submittedName>
</protein>
<sequence length="268" mass="30763">MEKSVTNKLPERPLNEGQYVATVKHLRRDMLLLEKLEATIMEITDHDMIKCYEHSRFSRPTEKDRVNWCLNATEFKEWLSSKDSSILLINNCNDSSSGLISPMSYLCAFIAHRLRTDRAGPIPLLRSLIAQLIALCNFDFMFVEQEPSSSELNEVDWLVWLFYNMLQQLKEGTMIFFIIDNVSLFESEKDTVCVFEKLFGMTGLQNIVLKILVTSQSQDKNIAKIRHTGQVLIMPEHVGGGRRGTFEWDSSGIHEGLAKIAEQMPPTW</sequence>
<dbReference type="Proteomes" id="UP000018144">
    <property type="component" value="Unassembled WGS sequence"/>
</dbReference>
<name>U4LND1_PYROM</name>